<dbReference type="Proteomes" id="UP001213972">
    <property type="component" value="Chromosome"/>
</dbReference>
<accession>A0AAJ5W1D2</accession>
<reference evidence="1" key="1">
    <citation type="submission" date="2023-03" db="EMBL/GenBank/DDBJ databases">
        <title>Andean soil-derived lignocellulolytic bacterial consortium as a source of novel taxa and putative plastic-active enzymes.</title>
        <authorList>
            <person name="Diaz-Garcia L."/>
            <person name="Chuvochina M."/>
            <person name="Feuerriegel G."/>
            <person name="Bunk B."/>
            <person name="Sproer C."/>
            <person name="Streit W.R."/>
            <person name="Rodriguez L.M."/>
            <person name="Overmann J."/>
            <person name="Jimenez D.J."/>
        </authorList>
    </citation>
    <scope>NUCLEOTIDE SEQUENCE</scope>
    <source>
        <strain evidence="1">MAG 4610</strain>
    </source>
</reference>
<proteinExistence type="predicted"/>
<evidence type="ECO:0000313" key="1">
    <source>
        <dbReference type="EMBL" id="WEK12841.1"/>
    </source>
</evidence>
<evidence type="ECO:0000313" key="2">
    <source>
        <dbReference type="Proteomes" id="UP001213972"/>
    </source>
</evidence>
<organism evidence="1 2">
    <name type="scientific">Candidatus Microbacterium phytovorans</name>
    <dbReference type="NCBI Taxonomy" id="3121374"/>
    <lineage>
        <taxon>Bacteria</taxon>
        <taxon>Bacillati</taxon>
        <taxon>Actinomycetota</taxon>
        <taxon>Actinomycetes</taxon>
        <taxon>Micrococcales</taxon>
        <taxon>Microbacteriaceae</taxon>
        <taxon>Microbacterium</taxon>
    </lineage>
</organism>
<dbReference type="EMBL" id="CP119321">
    <property type="protein sequence ID" value="WEK12841.1"/>
    <property type="molecule type" value="Genomic_DNA"/>
</dbReference>
<protein>
    <submittedName>
        <fullName evidence="1">Uncharacterized protein</fullName>
    </submittedName>
</protein>
<dbReference type="AlphaFoldDB" id="A0AAJ5W1D2"/>
<gene>
    <name evidence="1" type="ORF">P0Y48_10245</name>
</gene>
<name>A0AAJ5W1D2_9MICO</name>
<sequence>MSRWTAWLSAVALLAGAWLVAWITPDGDGGYREPFAVPATIGEPAVARNLGVTIRDLALADRVQSGGWGADGTWLVVTLDAWVVQNETEAQIREAFLTVGGRTFRASERPGNYSESASLFRTGLSLDLPRSGAIAFELPDDAVTGRSAETAMLQLAFGNGAVSEQSAHALLLTDAVIELPVNLDTIPRIDVMELPATEWAAR</sequence>